<reference evidence="1" key="1">
    <citation type="submission" date="2020-02" db="EMBL/GenBank/DDBJ databases">
        <title>Flavobacterium sp. genome.</title>
        <authorList>
            <person name="Jung H.S."/>
            <person name="Baek J.H."/>
            <person name="Jeon C.O."/>
        </authorList>
    </citation>
    <scope>NUCLEOTIDE SEQUENCE</scope>
    <source>
        <strain evidence="1">SE-s28</strain>
    </source>
</reference>
<sequence length="158" mass="18255">MKSYCFIFLVVSISGFSQLSKEKIHVGYEPISLNPDKDSGHPKQKWFHKYMLKIKKDSVFVDKIPVSVIGKDTLHSESDGGFYYYKGTLVRQENQVKIELTETGCEYCPVEVLAKDEKIQPQKRYGKITENEIEIDGVKLDKTEYSEYLLRSESVNED</sequence>
<dbReference type="EMBL" id="JAAMPU010000103">
    <property type="protein sequence ID" value="NMH27853.1"/>
    <property type="molecule type" value="Genomic_DNA"/>
</dbReference>
<accession>A0A972JI64</accession>
<evidence type="ECO:0000313" key="2">
    <source>
        <dbReference type="Proteomes" id="UP000712080"/>
    </source>
</evidence>
<comment type="caution">
    <text evidence="1">The sequence shown here is derived from an EMBL/GenBank/DDBJ whole genome shotgun (WGS) entry which is preliminary data.</text>
</comment>
<protein>
    <submittedName>
        <fullName evidence="1">Uncharacterized protein</fullName>
    </submittedName>
</protein>
<dbReference type="AlphaFoldDB" id="A0A972JI64"/>
<evidence type="ECO:0000313" key="1">
    <source>
        <dbReference type="EMBL" id="NMH27853.1"/>
    </source>
</evidence>
<keyword evidence="2" id="KW-1185">Reference proteome</keyword>
<proteinExistence type="predicted"/>
<dbReference type="RefSeq" id="WP_169526905.1">
    <property type="nucleotide sequence ID" value="NZ_JAAMPU010000103.1"/>
</dbReference>
<dbReference type="Proteomes" id="UP000712080">
    <property type="component" value="Unassembled WGS sequence"/>
</dbReference>
<name>A0A972JI64_9FLAO</name>
<organism evidence="1 2">
    <name type="scientific">Flavobacterium silvaticum</name>
    <dbReference type="NCBI Taxonomy" id="1852020"/>
    <lineage>
        <taxon>Bacteria</taxon>
        <taxon>Pseudomonadati</taxon>
        <taxon>Bacteroidota</taxon>
        <taxon>Flavobacteriia</taxon>
        <taxon>Flavobacteriales</taxon>
        <taxon>Flavobacteriaceae</taxon>
        <taxon>Flavobacterium</taxon>
    </lineage>
</organism>
<gene>
    <name evidence="1" type="ORF">G6047_07405</name>
</gene>